<dbReference type="InterPro" id="IPR028098">
    <property type="entry name" value="Glyco_trans_4-like_N"/>
</dbReference>
<evidence type="ECO:0008006" key="5">
    <source>
        <dbReference type="Google" id="ProtNLM"/>
    </source>
</evidence>
<dbReference type="AlphaFoldDB" id="A0A117UZG3"/>
<dbReference type="PANTHER" id="PTHR12526">
    <property type="entry name" value="GLYCOSYLTRANSFERASE"/>
    <property type="match status" value="1"/>
</dbReference>
<dbReference type="RefSeq" id="WP_067906210.1">
    <property type="nucleotide sequence ID" value="NZ_KQ954244.1"/>
</dbReference>
<evidence type="ECO:0000259" key="1">
    <source>
        <dbReference type="Pfam" id="PF00534"/>
    </source>
</evidence>
<evidence type="ECO:0000259" key="2">
    <source>
        <dbReference type="Pfam" id="PF13439"/>
    </source>
</evidence>
<dbReference type="GO" id="GO:0016757">
    <property type="term" value="F:glycosyltransferase activity"/>
    <property type="evidence" value="ECO:0007669"/>
    <property type="project" value="InterPro"/>
</dbReference>
<dbReference type="EMBL" id="LLZS01000001">
    <property type="protein sequence ID" value="KUR73694.1"/>
    <property type="molecule type" value="Genomic_DNA"/>
</dbReference>
<dbReference type="InterPro" id="IPR001296">
    <property type="entry name" value="Glyco_trans_1"/>
</dbReference>
<keyword evidence="4" id="KW-1185">Reference proteome</keyword>
<evidence type="ECO:0000313" key="3">
    <source>
        <dbReference type="EMBL" id="KUR73694.1"/>
    </source>
</evidence>
<dbReference type="Proteomes" id="UP000058012">
    <property type="component" value="Unassembled WGS sequence"/>
</dbReference>
<protein>
    <recommendedName>
        <fullName evidence="5">Glycosyl transferase family 1 domain-containing protein</fullName>
    </recommendedName>
</protein>
<dbReference type="STRING" id="1117702.AQZ52_01625"/>
<reference evidence="3 4" key="1">
    <citation type="submission" date="2015-10" db="EMBL/GenBank/DDBJ databases">
        <title>Draft genome sequence of Novosphingobium fuchskuhlense DSM 25065 isolated from a surface water sample of the southwest basin of Lake Grosse Fuchskuhle.</title>
        <authorList>
            <person name="Ruckert C."/>
            <person name="Winkler A."/>
            <person name="Glaeser J."/>
            <person name="Grossart H.-P."/>
            <person name="Kalinowski J."/>
            <person name="Glaeser S."/>
        </authorList>
    </citation>
    <scope>NUCLEOTIDE SEQUENCE [LARGE SCALE GENOMIC DNA]</scope>
    <source>
        <strain evidence="3 4">FNE08-7</strain>
    </source>
</reference>
<dbReference type="Gene3D" id="3.40.50.2000">
    <property type="entry name" value="Glycogen Phosphorylase B"/>
    <property type="match status" value="2"/>
</dbReference>
<gene>
    <name evidence="3" type="ORF">AQZ52_01625</name>
</gene>
<feature type="domain" description="Glycosyl transferase family 1" evidence="1">
    <location>
        <begin position="178"/>
        <end position="319"/>
    </location>
</feature>
<organism evidence="3 4">
    <name type="scientific">Novosphingobium fuchskuhlense</name>
    <dbReference type="NCBI Taxonomy" id="1117702"/>
    <lineage>
        <taxon>Bacteria</taxon>
        <taxon>Pseudomonadati</taxon>
        <taxon>Pseudomonadota</taxon>
        <taxon>Alphaproteobacteria</taxon>
        <taxon>Sphingomonadales</taxon>
        <taxon>Sphingomonadaceae</taxon>
        <taxon>Novosphingobium</taxon>
    </lineage>
</organism>
<dbReference type="Pfam" id="PF00534">
    <property type="entry name" value="Glycos_transf_1"/>
    <property type="match status" value="1"/>
</dbReference>
<name>A0A117UZG3_9SPHN</name>
<feature type="domain" description="Glycosyltransferase subfamily 4-like N-terminal" evidence="2">
    <location>
        <begin position="15"/>
        <end position="164"/>
    </location>
</feature>
<dbReference type="SUPFAM" id="SSF53756">
    <property type="entry name" value="UDP-Glycosyltransferase/glycogen phosphorylase"/>
    <property type="match status" value="1"/>
</dbReference>
<evidence type="ECO:0000313" key="4">
    <source>
        <dbReference type="Proteomes" id="UP000058012"/>
    </source>
</evidence>
<dbReference type="OrthoDB" id="9790710at2"/>
<proteinExistence type="predicted"/>
<sequence length="355" mass="39385">MPTKVTFLIPGFADGGAQRQCILLLNALRNDPDLELRLIHFYDGVHFELLNREGLAIQRFDSTSNYDPRNLLRVWRALHRDRPDVLMTWLHACDVYGYVLRKTLPRVAWLMTERDSAYPNELRYNLRRRLGCHADTIIANSEKGAAYWRSNGARCEVRTVSNIVPVMGTGATSLPVQPRIVTVGRLEPQKNPATVAAAFTLLARDNPALDFAVIGAGTEETALRSIIARAGCEERIAFLGFRKDVPDQLSRSTVVVSMSHNEGMPNVLLETVAAGRLAIVSDIPEHRALYGPDYPYYVADRMDPAAVAATVTKALKAPDNTALLDHARRRMEAMTPQVVAQAYKDIIAAAAKRGL</sequence>
<dbReference type="Pfam" id="PF13439">
    <property type="entry name" value="Glyco_transf_4"/>
    <property type="match status" value="1"/>
</dbReference>
<comment type="caution">
    <text evidence="3">The sequence shown here is derived from an EMBL/GenBank/DDBJ whole genome shotgun (WGS) entry which is preliminary data.</text>
</comment>
<accession>A0A117UZG3</accession>